<protein>
    <recommendedName>
        <fullName evidence="7">THAP-type domain-containing protein</fullName>
    </recommendedName>
</protein>
<keyword evidence="2 5" id="KW-0863">Zinc-finger</keyword>
<keyword evidence="4 5" id="KW-0238">DNA-binding</keyword>
<reference evidence="8" key="2">
    <citation type="submission" date="2021-09" db="EMBL/GenBank/DDBJ databases">
        <authorList>
            <person name="Jia N."/>
            <person name="Wang J."/>
            <person name="Shi W."/>
            <person name="Du L."/>
            <person name="Sun Y."/>
            <person name="Zhan W."/>
            <person name="Jiang J."/>
            <person name="Wang Q."/>
            <person name="Zhang B."/>
            <person name="Ji P."/>
            <person name="Sakyi L.B."/>
            <person name="Cui X."/>
            <person name="Yuan T."/>
            <person name="Jiang B."/>
            <person name="Yang W."/>
            <person name="Lam T.T.-Y."/>
            <person name="Chang Q."/>
            <person name="Ding S."/>
            <person name="Wang X."/>
            <person name="Zhu J."/>
            <person name="Ruan X."/>
            <person name="Zhao L."/>
            <person name="Wei J."/>
            <person name="Que T."/>
            <person name="Du C."/>
            <person name="Cheng J."/>
            <person name="Dai P."/>
            <person name="Han X."/>
            <person name="Huang E."/>
            <person name="Gao Y."/>
            <person name="Liu J."/>
            <person name="Shao H."/>
            <person name="Ye R."/>
            <person name="Li L."/>
            <person name="Wei W."/>
            <person name="Wang X."/>
            <person name="Wang C."/>
            <person name="Huo Q."/>
            <person name="Li W."/>
            <person name="Guo W."/>
            <person name="Chen H."/>
            <person name="Chen S."/>
            <person name="Zhou L."/>
            <person name="Zhou L."/>
            <person name="Ni X."/>
            <person name="Tian J."/>
            <person name="Zhou Y."/>
            <person name="Sheng Y."/>
            <person name="Liu T."/>
            <person name="Pan Y."/>
            <person name="Xia L."/>
            <person name="Li J."/>
            <person name="Zhao F."/>
            <person name="Cao W."/>
        </authorList>
    </citation>
    <scope>NUCLEOTIDE SEQUENCE</scope>
    <source>
        <strain evidence="8">Rsan-2018</strain>
        <tissue evidence="8">Larvae</tissue>
    </source>
</reference>
<dbReference type="SMART" id="SM00980">
    <property type="entry name" value="THAP"/>
    <property type="match status" value="1"/>
</dbReference>
<dbReference type="PANTHER" id="PTHR31751:SF42">
    <property type="entry name" value="PROTEIN CBG10204"/>
    <property type="match status" value="1"/>
</dbReference>
<feature type="compositionally biased region" description="Basic and acidic residues" evidence="6">
    <location>
        <begin position="157"/>
        <end position="169"/>
    </location>
</feature>
<dbReference type="Proteomes" id="UP000821837">
    <property type="component" value="Chromosome 10"/>
</dbReference>
<dbReference type="InterPro" id="IPR038441">
    <property type="entry name" value="THAP_Znf_sf"/>
</dbReference>
<feature type="region of interest" description="Disordered" evidence="6">
    <location>
        <begin position="124"/>
        <end position="169"/>
    </location>
</feature>
<dbReference type="GO" id="GO:0003677">
    <property type="term" value="F:DNA binding"/>
    <property type="evidence" value="ECO:0007669"/>
    <property type="project" value="UniProtKB-UniRule"/>
</dbReference>
<gene>
    <name evidence="8" type="ORF">HPB52_003714</name>
</gene>
<evidence type="ECO:0000256" key="1">
    <source>
        <dbReference type="ARBA" id="ARBA00022723"/>
    </source>
</evidence>
<evidence type="ECO:0000256" key="3">
    <source>
        <dbReference type="ARBA" id="ARBA00022833"/>
    </source>
</evidence>
<evidence type="ECO:0000256" key="2">
    <source>
        <dbReference type="ARBA" id="ARBA00022771"/>
    </source>
</evidence>
<dbReference type="Pfam" id="PF05485">
    <property type="entry name" value="THAP"/>
    <property type="match status" value="1"/>
</dbReference>
<dbReference type="VEuPathDB" id="VectorBase:RSAN_031027"/>
<keyword evidence="3" id="KW-0862">Zinc</keyword>
<dbReference type="Gene3D" id="6.20.210.20">
    <property type="entry name" value="THAP domain"/>
    <property type="match status" value="1"/>
</dbReference>
<dbReference type="InterPro" id="IPR006612">
    <property type="entry name" value="THAP_Znf"/>
</dbReference>
<dbReference type="PANTHER" id="PTHR31751">
    <property type="entry name" value="SI:CH211-108C17.2-RELATED-RELATED"/>
    <property type="match status" value="1"/>
</dbReference>
<dbReference type="EMBL" id="JABSTV010001246">
    <property type="protein sequence ID" value="KAH7975618.1"/>
    <property type="molecule type" value="Genomic_DNA"/>
</dbReference>
<dbReference type="SUPFAM" id="SSF57716">
    <property type="entry name" value="Glucocorticoid receptor-like (DNA-binding domain)"/>
    <property type="match status" value="1"/>
</dbReference>
<keyword evidence="1" id="KW-0479">Metal-binding</keyword>
<proteinExistence type="predicted"/>
<evidence type="ECO:0000256" key="5">
    <source>
        <dbReference type="PROSITE-ProRule" id="PRU00309"/>
    </source>
</evidence>
<reference evidence="8" key="1">
    <citation type="journal article" date="2020" name="Cell">
        <title>Large-Scale Comparative Analyses of Tick Genomes Elucidate Their Genetic Diversity and Vector Capacities.</title>
        <authorList>
            <consortium name="Tick Genome and Microbiome Consortium (TIGMIC)"/>
            <person name="Jia N."/>
            <person name="Wang J."/>
            <person name="Shi W."/>
            <person name="Du L."/>
            <person name="Sun Y."/>
            <person name="Zhan W."/>
            <person name="Jiang J.F."/>
            <person name="Wang Q."/>
            <person name="Zhang B."/>
            <person name="Ji P."/>
            <person name="Bell-Sakyi L."/>
            <person name="Cui X.M."/>
            <person name="Yuan T.T."/>
            <person name="Jiang B.G."/>
            <person name="Yang W.F."/>
            <person name="Lam T.T."/>
            <person name="Chang Q.C."/>
            <person name="Ding S.J."/>
            <person name="Wang X.J."/>
            <person name="Zhu J.G."/>
            <person name="Ruan X.D."/>
            <person name="Zhao L."/>
            <person name="Wei J.T."/>
            <person name="Ye R.Z."/>
            <person name="Que T.C."/>
            <person name="Du C.H."/>
            <person name="Zhou Y.H."/>
            <person name="Cheng J.X."/>
            <person name="Dai P.F."/>
            <person name="Guo W.B."/>
            <person name="Han X.H."/>
            <person name="Huang E.J."/>
            <person name="Li L.F."/>
            <person name="Wei W."/>
            <person name="Gao Y.C."/>
            <person name="Liu J.Z."/>
            <person name="Shao H.Z."/>
            <person name="Wang X."/>
            <person name="Wang C.C."/>
            <person name="Yang T.C."/>
            <person name="Huo Q.B."/>
            <person name="Li W."/>
            <person name="Chen H.Y."/>
            <person name="Chen S.E."/>
            <person name="Zhou L.G."/>
            <person name="Ni X.B."/>
            <person name="Tian J.H."/>
            <person name="Sheng Y."/>
            <person name="Liu T."/>
            <person name="Pan Y.S."/>
            <person name="Xia L.Y."/>
            <person name="Li J."/>
            <person name="Zhao F."/>
            <person name="Cao W.C."/>
        </authorList>
    </citation>
    <scope>NUCLEOTIDE SEQUENCE</scope>
    <source>
        <strain evidence="8">Rsan-2018</strain>
    </source>
</reference>
<feature type="region of interest" description="Disordered" evidence="6">
    <location>
        <begin position="193"/>
        <end position="215"/>
    </location>
</feature>
<accession>A0A9D4QDF8</accession>
<keyword evidence="9" id="KW-1185">Reference proteome</keyword>
<evidence type="ECO:0000313" key="9">
    <source>
        <dbReference type="Proteomes" id="UP000821837"/>
    </source>
</evidence>
<evidence type="ECO:0000256" key="4">
    <source>
        <dbReference type="ARBA" id="ARBA00023125"/>
    </source>
</evidence>
<feature type="domain" description="THAP-type" evidence="7">
    <location>
        <begin position="1"/>
        <end position="98"/>
    </location>
</feature>
<evidence type="ECO:0000256" key="6">
    <source>
        <dbReference type="SAM" id="MobiDB-lite"/>
    </source>
</evidence>
<dbReference type="GO" id="GO:0008270">
    <property type="term" value="F:zinc ion binding"/>
    <property type="evidence" value="ECO:0007669"/>
    <property type="project" value="UniProtKB-KW"/>
</dbReference>
<dbReference type="AlphaFoldDB" id="A0A9D4QDF8"/>
<name>A0A9D4QDF8_RHISA</name>
<dbReference type="PROSITE" id="PS50950">
    <property type="entry name" value="ZF_THAP"/>
    <property type="match status" value="1"/>
</dbReference>
<evidence type="ECO:0000259" key="7">
    <source>
        <dbReference type="PROSITE" id="PS50950"/>
    </source>
</evidence>
<organism evidence="8 9">
    <name type="scientific">Rhipicephalus sanguineus</name>
    <name type="common">Brown dog tick</name>
    <name type="synonym">Ixodes sanguineus</name>
    <dbReference type="NCBI Taxonomy" id="34632"/>
    <lineage>
        <taxon>Eukaryota</taxon>
        <taxon>Metazoa</taxon>
        <taxon>Ecdysozoa</taxon>
        <taxon>Arthropoda</taxon>
        <taxon>Chelicerata</taxon>
        <taxon>Arachnida</taxon>
        <taxon>Acari</taxon>
        <taxon>Parasitiformes</taxon>
        <taxon>Ixodida</taxon>
        <taxon>Ixodoidea</taxon>
        <taxon>Ixodidae</taxon>
        <taxon>Rhipicephalinae</taxon>
        <taxon>Rhipicephalus</taxon>
        <taxon>Rhipicephalus</taxon>
    </lineage>
</organism>
<sequence length="498" mass="53961">MRNVCSVEGCINGPRRLIKGSGSVDPSVSFHAVPRDEPRRSRWLNAVPMIRRQKELKKPLVCSLHFSPSDYVYNPVLGKALGVPQKGLLTRSAVPSLLAPSFPPQVPSQEQTSVSAAIAESAIEGDAAGVPVETQTGDGVAETERSQDEENTAPVGGDKEVDDSYRGSAEDVGAGCHREIHSEASVLPAAVSTSGLQGQKDPARCPPSGTTGRSIGIDKSVQVHVRGISVGVQVNLTIKEKKDEGVQVDIDGVPLTSTPVKRQQQISPETSYVASPNLSPVRTCVDTTGSTYQPDESSWTLDSTLDEDDEYGVDMGDARSSRYYIVFHTCLMVLLNLCRTCLSTACTVKLRHSGTRITARVECPNTHTYTWSSQPLVGDKPKGNIDLATALLFSGSSVASSLRMMRLMGLQVISEQSFFNYQKAYLLPAVNMVWDEHQRRLMTSLGEGSLQLCGDGRCDSPGHSAKFLTYTFLCPDIKKILHTEQVQVKEHLEESSTP</sequence>
<evidence type="ECO:0000313" key="8">
    <source>
        <dbReference type="EMBL" id="KAH7975618.1"/>
    </source>
</evidence>
<comment type="caution">
    <text evidence="8">The sequence shown here is derived from an EMBL/GenBank/DDBJ whole genome shotgun (WGS) entry which is preliminary data.</text>
</comment>